<dbReference type="AlphaFoldDB" id="A0A8B2NLF7"/>
<protein>
    <submittedName>
        <fullName evidence="2">Methylmalonyl-CoA mutase</fullName>
    </submittedName>
</protein>
<dbReference type="EMBL" id="QHHQ01000005">
    <property type="protein sequence ID" value="RAH99370.1"/>
    <property type="molecule type" value="Genomic_DNA"/>
</dbReference>
<dbReference type="Proteomes" id="UP000249590">
    <property type="component" value="Unassembled WGS sequence"/>
</dbReference>
<proteinExistence type="predicted"/>
<sequence length="483" mass="48389">MSSTAQESLLGAWRPLAEKALKGQSLDTLDTETASGIRLGPLFAAADPSYLGRPTLGPWQVVARADAADAAEQARTDLENGVAALALVFAGAPSAFGRGLAIGSLGELDAALGGVMLDIVPLRLEAGHGALAAAAMVAALADKRGTRPAALHAGIDPVGTFAFTGIAPTWSDPSALADAVAGVKAIGAPGTALLADGRIAAEAGAAPATELAFALHSLAAMLRLADAGGLAAADALAATSMALSANENQFATIAKFRAARRLHRLVADACGSDAPLVLHGETARRMLAYSDPQTNLLRLTIATFAAGVGGADSVSVLPFDAEASPFARRMARNIQSLLIEESHVGRLSDAGAGSGAVEAYTDALAEAAWTRFQLFESEGDAVASGKVAEMVASDRASAEKKLAAKDRVMIGVTIHPPTTATPVPPEPAASPLPTGTFAAGDFASLKAASADGSSLADLAIAPPADAATCPPLTPSRVAASFGG</sequence>
<dbReference type="OrthoDB" id="9762378at2"/>
<dbReference type="GO" id="GO:0005737">
    <property type="term" value="C:cytoplasm"/>
    <property type="evidence" value="ECO:0007669"/>
    <property type="project" value="TreeGrafter"/>
</dbReference>
<dbReference type="GO" id="GO:0019678">
    <property type="term" value="P:propionate metabolic process, methylmalonyl pathway"/>
    <property type="evidence" value="ECO:0007669"/>
    <property type="project" value="TreeGrafter"/>
</dbReference>
<reference evidence="2 3" key="1">
    <citation type="submission" date="2018-05" db="EMBL/GenBank/DDBJ databases">
        <title>Acuticoccus sediminis sp. nov., isolated from deep-sea sediment of Indian Ocean.</title>
        <authorList>
            <person name="Liu X."/>
            <person name="Lai Q."/>
            <person name="Du Y."/>
            <person name="Sun F."/>
            <person name="Zhang X."/>
            <person name="Wang S."/>
            <person name="Shao Z."/>
        </authorList>
    </citation>
    <scope>NUCLEOTIDE SEQUENCE [LARGE SCALE GENOMIC DNA]</scope>
    <source>
        <strain evidence="2 3">PTG4-2</strain>
    </source>
</reference>
<dbReference type="Pfam" id="PF01642">
    <property type="entry name" value="MM_CoA_mutase"/>
    <property type="match status" value="1"/>
</dbReference>
<feature type="domain" description="Methylmalonyl-CoA mutase alpha/beta chain catalytic" evidence="1">
    <location>
        <begin position="98"/>
        <end position="416"/>
    </location>
</feature>
<organism evidence="2 3">
    <name type="scientific">Acuticoccus sediminis</name>
    <dbReference type="NCBI Taxonomy" id="2184697"/>
    <lineage>
        <taxon>Bacteria</taxon>
        <taxon>Pseudomonadati</taxon>
        <taxon>Pseudomonadota</taxon>
        <taxon>Alphaproteobacteria</taxon>
        <taxon>Hyphomicrobiales</taxon>
        <taxon>Amorphaceae</taxon>
        <taxon>Acuticoccus</taxon>
    </lineage>
</organism>
<accession>A0A8B2NLF7</accession>
<dbReference type="RefSeq" id="WP_111349530.1">
    <property type="nucleotide sequence ID" value="NZ_QHHQ01000005.1"/>
</dbReference>
<dbReference type="InterPro" id="IPR006099">
    <property type="entry name" value="MeMalonylCoA_mutase_a/b_cat"/>
</dbReference>
<evidence type="ECO:0000259" key="1">
    <source>
        <dbReference type="Pfam" id="PF01642"/>
    </source>
</evidence>
<dbReference type="GO" id="GO:0004494">
    <property type="term" value="F:methylmalonyl-CoA mutase activity"/>
    <property type="evidence" value="ECO:0007669"/>
    <property type="project" value="TreeGrafter"/>
</dbReference>
<dbReference type="SUPFAM" id="SSF51703">
    <property type="entry name" value="Cobalamin (vitamin B12)-dependent enzymes"/>
    <property type="match status" value="1"/>
</dbReference>
<name>A0A8B2NLF7_9HYPH</name>
<comment type="caution">
    <text evidence="2">The sequence shown here is derived from an EMBL/GenBank/DDBJ whole genome shotgun (WGS) entry which is preliminary data.</text>
</comment>
<gene>
    <name evidence="2" type="ORF">DLJ53_22840</name>
</gene>
<dbReference type="Gene3D" id="3.20.20.240">
    <property type="entry name" value="Methylmalonyl-CoA mutase"/>
    <property type="match status" value="1"/>
</dbReference>
<dbReference type="PANTHER" id="PTHR48101">
    <property type="entry name" value="METHYLMALONYL-COA MUTASE, MITOCHONDRIAL-RELATED"/>
    <property type="match status" value="1"/>
</dbReference>
<dbReference type="GO" id="GO:0031419">
    <property type="term" value="F:cobalamin binding"/>
    <property type="evidence" value="ECO:0007669"/>
    <property type="project" value="InterPro"/>
</dbReference>
<dbReference type="InterPro" id="IPR016176">
    <property type="entry name" value="Cbl-dep_enz_cat"/>
</dbReference>
<evidence type="ECO:0000313" key="2">
    <source>
        <dbReference type="EMBL" id="RAH99370.1"/>
    </source>
</evidence>
<evidence type="ECO:0000313" key="3">
    <source>
        <dbReference type="Proteomes" id="UP000249590"/>
    </source>
</evidence>
<keyword evidence="3" id="KW-1185">Reference proteome</keyword>
<dbReference type="PANTHER" id="PTHR48101:SF4">
    <property type="entry name" value="METHYLMALONYL-COA MUTASE, MITOCHONDRIAL"/>
    <property type="match status" value="1"/>
</dbReference>